<gene>
    <name evidence="10" type="ORF">GCM10011507_12160</name>
</gene>
<keyword evidence="7 8" id="KW-0998">Cell outer membrane</keyword>
<dbReference type="SUPFAM" id="SSF56935">
    <property type="entry name" value="Porins"/>
    <property type="match status" value="1"/>
</dbReference>
<keyword evidence="6 8" id="KW-0472">Membrane</keyword>
<keyword evidence="2 8" id="KW-0813">Transport</keyword>
<evidence type="ECO:0000256" key="4">
    <source>
        <dbReference type="ARBA" id="ARBA00022692"/>
    </source>
</evidence>
<reference evidence="10" key="2">
    <citation type="submission" date="2020-09" db="EMBL/GenBank/DDBJ databases">
        <authorList>
            <person name="Sun Q."/>
            <person name="Zhou Y."/>
        </authorList>
    </citation>
    <scope>NUCLEOTIDE SEQUENCE</scope>
    <source>
        <strain evidence="10">CGMCC 1.15447</strain>
    </source>
</reference>
<evidence type="ECO:0000256" key="1">
    <source>
        <dbReference type="ARBA" id="ARBA00004571"/>
    </source>
</evidence>
<dbReference type="GO" id="GO:0015344">
    <property type="term" value="F:siderophore uptake transmembrane transporter activity"/>
    <property type="evidence" value="ECO:0007669"/>
    <property type="project" value="TreeGrafter"/>
</dbReference>
<keyword evidence="5" id="KW-0732">Signal</keyword>
<dbReference type="PANTHER" id="PTHR30069:SF29">
    <property type="entry name" value="HEMOGLOBIN AND HEMOGLOBIN-HAPTOGLOBIN-BINDING PROTEIN 1-RELATED"/>
    <property type="match status" value="1"/>
</dbReference>
<dbReference type="InterPro" id="IPR037066">
    <property type="entry name" value="Plug_dom_sf"/>
</dbReference>
<keyword evidence="3 8" id="KW-1134">Transmembrane beta strand</keyword>
<dbReference type="InterPro" id="IPR012910">
    <property type="entry name" value="Plug_dom"/>
</dbReference>
<evidence type="ECO:0000313" key="10">
    <source>
        <dbReference type="EMBL" id="GGA62205.1"/>
    </source>
</evidence>
<evidence type="ECO:0000313" key="11">
    <source>
        <dbReference type="Proteomes" id="UP000648801"/>
    </source>
</evidence>
<dbReference type="InterPro" id="IPR008969">
    <property type="entry name" value="CarboxyPept-like_regulatory"/>
</dbReference>
<organism evidence="10 11">
    <name type="scientific">Edaphobacter acidisoli</name>
    <dbReference type="NCBI Taxonomy" id="2040573"/>
    <lineage>
        <taxon>Bacteria</taxon>
        <taxon>Pseudomonadati</taxon>
        <taxon>Acidobacteriota</taxon>
        <taxon>Terriglobia</taxon>
        <taxon>Terriglobales</taxon>
        <taxon>Acidobacteriaceae</taxon>
        <taxon>Edaphobacter</taxon>
    </lineage>
</organism>
<dbReference type="SUPFAM" id="SSF49464">
    <property type="entry name" value="Carboxypeptidase regulatory domain-like"/>
    <property type="match status" value="1"/>
</dbReference>
<dbReference type="Pfam" id="PF07715">
    <property type="entry name" value="Plug"/>
    <property type="match status" value="1"/>
</dbReference>
<evidence type="ECO:0000256" key="8">
    <source>
        <dbReference type="PROSITE-ProRule" id="PRU01360"/>
    </source>
</evidence>
<feature type="domain" description="TonB-dependent receptor plug" evidence="9">
    <location>
        <begin position="133"/>
        <end position="236"/>
    </location>
</feature>
<proteinExistence type="inferred from homology"/>
<dbReference type="RefSeq" id="WP_188758357.1">
    <property type="nucleotide sequence ID" value="NZ_JAGSYK010000001.1"/>
</dbReference>
<evidence type="ECO:0000256" key="7">
    <source>
        <dbReference type="ARBA" id="ARBA00023237"/>
    </source>
</evidence>
<dbReference type="GO" id="GO:0044718">
    <property type="term" value="P:siderophore transmembrane transport"/>
    <property type="evidence" value="ECO:0007669"/>
    <property type="project" value="TreeGrafter"/>
</dbReference>
<reference evidence="10" key="1">
    <citation type="journal article" date="2014" name="Int. J. Syst. Evol. Microbiol.">
        <title>Complete genome sequence of Corynebacterium casei LMG S-19264T (=DSM 44701T), isolated from a smear-ripened cheese.</title>
        <authorList>
            <consortium name="US DOE Joint Genome Institute (JGI-PGF)"/>
            <person name="Walter F."/>
            <person name="Albersmeier A."/>
            <person name="Kalinowski J."/>
            <person name="Ruckert C."/>
        </authorList>
    </citation>
    <scope>NUCLEOTIDE SEQUENCE</scope>
    <source>
        <strain evidence="10">CGMCC 1.15447</strain>
    </source>
</reference>
<comment type="subcellular location">
    <subcellularLocation>
        <location evidence="1 8">Cell outer membrane</location>
        <topology evidence="1 8">Multi-pass membrane protein</topology>
    </subcellularLocation>
</comment>
<dbReference type="PANTHER" id="PTHR30069">
    <property type="entry name" value="TONB-DEPENDENT OUTER MEMBRANE RECEPTOR"/>
    <property type="match status" value="1"/>
</dbReference>
<dbReference type="EMBL" id="BMJB01000001">
    <property type="protein sequence ID" value="GGA62205.1"/>
    <property type="molecule type" value="Genomic_DNA"/>
</dbReference>
<evidence type="ECO:0000256" key="6">
    <source>
        <dbReference type="ARBA" id="ARBA00023136"/>
    </source>
</evidence>
<evidence type="ECO:0000256" key="3">
    <source>
        <dbReference type="ARBA" id="ARBA00022452"/>
    </source>
</evidence>
<keyword evidence="11" id="KW-1185">Reference proteome</keyword>
<name>A0A916RLY5_9BACT</name>
<accession>A0A916RLY5</accession>
<dbReference type="Proteomes" id="UP000648801">
    <property type="component" value="Unassembled WGS sequence"/>
</dbReference>
<dbReference type="Gene3D" id="2.40.170.20">
    <property type="entry name" value="TonB-dependent receptor, beta-barrel domain"/>
    <property type="match status" value="1"/>
</dbReference>
<evidence type="ECO:0000256" key="2">
    <source>
        <dbReference type="ARBA" id="ARBA00022448"/>
    </source>
</evidence>
<comment type="caution">
    <text evidence="10">The sequence shown here is derived from an EMBL/GenBank/DDBJ whole genome shotgun (WGS) entry which is preliminary data.</text>
</comment>
<dbReference type="PROSITE" id="PS52016">
    <property type="entry name" value="TONB_DEPENDENT_REC_3"/>
    <property type="match status" value="1"/>
</dbReference>
<protein>
    <recommendedName>
        <fullName evidence="9">TonB-dependent receptor plug domain-containing protein</fullName>
    </recommendedName>
</protein>
<keyword evidence="4 8" id="KW-0812">Transmembrane</keyword>
<dbReference type="InterPro" id="IPR039426">
    <property type="entry name" value="TonB-dep_rcpt-like"/>
</dbReference>
<dbReference type="Gene3D" id="2.170.130.10">
    <property type="entry name" value="TonB-dependent receptor, plug domain"/>
    <property type="match status" value="1"/>
</dbReference>
<comment type="similarity">
    <text evidence="8">Belongs to the TonB-dependent receptor family.</text>
</comment>
<dbReference type="GO" id="GO:0009279">
    <property type="term" value="C:cell outer membrane"/>
    <property type="evidence" value="ECO:0007669"/>
    <property type="project" value="UniProtKB-SubCell"/>
</dbReference>
<dbReference type="InterPro" id="IPR036942">
    <property type="entry name" value="Beta-barrel_TonB_sf"/>
</dbReference>
<sequence>MLFAFRTLSLRMPRGLATLLAALFIVTAAARAVIVRGVVTDPLGAVVSGAQVRLIQGTLAVAIGVSGADGSYEIRTADTGRFVLLTAATTFSPNISPDFYGGRTDVVTRNVVLEAASVTEQVTVTTTGISTPIQQASSAVTLIPMKDLATQVGIVNDLRQSPGNVVVQTGQYGGVASLFVRGGNSDANKVLIDGVPAEDTGGVFDFGTVSTTGLSGLELYRGPNSALYGSDAAASVVNLVTPRGSSLRPVVNYSGDAGNFRTYRNEAVVSGAHSRLDYYAGFSRFDTSNTVANDQYHSATSVANIGYNITTNTQARFTLRNADSATGLPGAIGFYGIAASGKQSDQDIYSGLTLENLAAGKWHNLVRYGIARKREQVQQFAPVGEPVTSVFGGVSYTTYYGNTVTIRGANGYSATGQAAFFSPSEDTVANRDELYYQSDYAFPHRMTALFGFRYEDERGRFVDPAAFEDEKIDRPNFEYTLQFQGDVKNRVFYSLGGAVEKNHLYGIAGTPRIGLAYVPVRPSMRKFHGTRLRASFATGVQEPSLAAEFSSLYTELVQSGNQDAIAAYHVTPISEERSRTWDLGVDQNILGQKLIVKAGYFHNQFSHQIEVADSTSLTKYFGIPPSIANQLYGAALNSLAFRAQGAELEAQYQPFTHVFMRGGYTYLAPIVLQSFASDAVAANNGTPTTNPNIPGVAIGALSPLVGSRPFRRPPQTGFFAVEYMRTRFAAAIKGSLASRSDDSTFQLYNDFNGGNTLLLPNRNLDAGFAKLDANLLFTVTRHATVYAQLDNLLSQQHIGPIGYPGLPFTVRAGLKIRFGGM</sequence>
<dbReference type="AlphaFoldDB" id="A0A916RLY5"/>
<evidence type="ECO:0000259" key="9">
    <source>
        <dbReference type="Pfam" id="PF07715"/>
    </source>
</evidence>
<evidence type="ECO:0000256" key="5">
    <source>
        <dbReference type="ARBA" id="ARBA00022729"/>
    </source>
</evidence>